<evidence type="ECO:0000313" key="12">
    <source>
        <dbReference type="EMBL" id="CAJ0681376.1"/>
    </source>
</evidence>
<comment type="caution">
    <text evidence="12">The sequence shown here is derived from an EMBL/GenBank/DDBJ whole genome shotgun (WGS) entry which is preliminary data.</text>
</comment>
<dbReference type="HAMAP" id="MF_02078">
    <property type="entry name" value="MurJ_MviN"/>
    <property type="match status" value="1"/>
</dbReference>
<evidence type="ECO:0000256" key="5">
    <source>
        <dbReference type="ARBA" id="ARBA00022984"/>
    </source>
</evidence>
<accession>A0AAD2AJJ7</accession>
<dbReference type="GO" id="GO:0009252">
    <property type="term" value="P:peptidoglycan biosynthetic process"/>
    <property type="evidence" value="ECO:0007669"/>
    <property type="project" value="UniProtKB-UniRule"/>
</dbReference>
<evidence type="ECO:0000256" key="3">
    <source>
        <dbReference type="ARBA" id="ARBA00022692"/>
    </source>
</evidence>
<evidence type="ECO:0000256" key="7">
    <source>
        <dbReference type="ARBA" id="ARBA00023136"/>
    </source>
</evidence>
<dbReference type="GO" id="GO:0008360">
    <property type="term" value="P:regulation of cell shape"/>
    <property type="evidence" value="ECO:0007669"/>
    <property type="project" value="UniProtKB-UniRule"/>
</dbReference>
<evidence type="ECO:0000256" key="4">
    <source>
        <dbReference type="ARBA" id="ARBA00022960"/>
    </source>
</evidence>
<comment type="subcellular location">
    <subcellularLocation>
        <location evidence="10">Cell inner membrane</location>
        <topology evidence="10">Multi-pass membrane protein</topology>
    </subcellularLocation>
    <subcellularLocation>
        <location evidence="1">Cell membrane</location>
        <topology evidence="1">Multi-pass membrane protein</topology>
    </subcellularLocation>
</comment>
<keyword evidence="5 10" id="KW-0573">Peptidoglycan synthesis</keyword>
<feature type="transmembrane region" description="Helical" evidence="10">
    <location>
        <begin position="152"/>
        <end position="172"/>
    </location>
</feature>
<evidence type="ECO:0000313" key="14">
    <source>
        <dbReference type="Proteomes" id="UP001190002"/>
    </source>
</evidence>
<evidence type="ECO:0000256" key="11">
    <source>
        <dbReference type="PIRNR" id="PIRNR002869"/>
    </source>
</evidence>
<keyword evidence="7 10" id="KW-0472">Membrane</keyword>
<keyword evidence="10 11" id="KW-0961">Cell wall biogenesis/degradation</keyword>
<dbReference type="Proteomes" id="UP001190002">
    <property type="component" value="Unassembled WGS sequence"/>
</dbReference>
<sequence>MQSDRHRDRPAPNHAFILNLLKTLATISGLTMLSRITGLIRETLIARAFGASVYTDAFNVAFRIPNLLRRLSAEGAFSQAFVPILGEFKNRQGEAETRALVDSVATVMTWFLVIISALGVIGAPLIVTAVATGFKEHESQAYISAVFMTRVMFPYIGLVSLVALASGILNTWRQFAVPAFTPVLLNLSFIVAAVFVAPHLETPIYAQAYAVMVGGILQLAIQVPSLRKVGMLPRVSFNVRGAWHHPGVRRVLKQMLPATLSVSVAQISLIINTNIASRLPTGSVSWLNYADRLMEFPTALLGVALGTILLPSLSKASADDNREEYSSLLDWGLRLTVLLAVPSAVGLFVFGAPLTATLFHYGKFTGIDVEMTRQALVSYGVGLIGLIVIKILAPGFYARQDIRTPVKIALAVLAATQLSNYFFVPVFGHAGLALSISFGATINAALLFFGLRRRGYYHPLPGWRLFLSQVTSAVLLLSALLLWLAHNFDWVALGAKPLVRIALLSACLVLCAVVYFGTLWLTGLKFSTFRKKAI</sequence>
<dbReference type="GO" id="GO:0005886">
    <property type="term" value="C:plasma membrane"/>
    <property type="evidence" value="ECO:0007669"/>
    <property type="project" value="UniProtKB-SubCell"/>
</dbReference>
<protein>
    <recommendedName>
        <fullName evidence="10">Probable lipid II flippase MurJ</fullName>
    </recommendedName>
</protein>
<feature type="transmembrane region" description="Helical" evidence="10">
    <location>
        <begin position="179"/>
        <end position="198"/>
    </location>
</feature>
<keyword evidence="6 10" id="KW-1133">Transmembrane helix</keyword>
<evidence type="ECO:0000313" key="15">
    <source>
        <dbReference type="Proteomes" id="UP001190452"/>
    </source>
</evidence>
<evidence type="ECO:0000256" key="1">
    <source>
        <dbReference type="ARBA" id="ARBA00004651"/>
    </source>
</evidence>
<dbReference type="GO" id="GO:0034204">
    <property type="term" value="P:lipid translocation"/>
    <property type="evidence" value="ECO:0007669"/>
    <property type="project" value="TreeGrafter"/>
</dbReference>
<feature type="transmembrane region" description="Helical" evidence="10">
    <location>
        <begin position="204"/>
        <end position="221"/>
    </location>
</feature>
<dbReference type="CDD" id="cd13123">
    <property type="entry name" value="MATE_MurJ_like"/>
    <property type="match status" value="1"/>
</dbReference>
<dbReference type="InterPro" id="IPR004268">
    <property type="entry name" value="MurJ"/>
</dbReference>
<dbReference type="PIRSF" id="PIRSF002869">
    <property type="entry name" value="MviN"/>
    <property type="match status" value="1"/>
</dbReference>
<feature type="transmembrane region" description="Helical" evidence="10">
    <location>
        <begin position="107"/>
        <end position="132"/>
    </location>
</feature>
<comment type="function">
    <text evidence="8 10 11">Involved in peptidoglycan biosynthesis. Transports lipid-linked peptidoglycan precursors from the inner to the outer leaflet of the cytoplasmic membrane.</text>
</comment>
<dbReference type="PANTHER" id="PTHR47019:SF1">
    <property type="entry name" value="LIPID II FLIPPASE MURJ"/>
    <property type="match status" value="1"/>
</dbReference>
<keyword evidence="4 10" id="KW-0133">Cell shape</keyword>
<evidence type="ECO:0000256" key="9">
    <source>
        <dbReference type="ARBA" id="ARBA00061532"/>
    </source>
</evidence>
<evidence type="ECO:0000256" key="10">
    <source>
        <dbReference type="HAMAP-Rule" id="MF_02078"/>
    </source>
</evidence>
<evidence type="ECO:0000256" key="6">
    <source>
        <dbReference type="ARBA" id="ARBA00022989"/>
    </source>
</evidence>
<feature type="transmembrane region" description="Helical" evidence="10">
    <location>
        <begin position="463"/>
        <end position="486"/>
    </location>
</feature>
<evidence type="ECO:0000313" key="13">
    <source>
        <dbReference type="EMBL" id="CAJ0849876.1"/>
    </source>
</evidence>
<evidence type="ECO:0000256" key="2">
    <source>
        <dbReference type="ARBA" id="ARBA00022475"/>
    </source>
</evidence>
<proteinExistence type="inferred from homology"/>
<dbReference type="EMBL" id="CAUDKV010000001">
    <property type="protein sequence ID" value="CAJ0849876.1"/>
    <property type="molecule type" value="Genomic_DNA"/>
</dbReference>
<comment type="caution">
    <text evidence="10">Lacks conserved residue(s) required for the propagation of feature annotation.</text>
</comment>
<feature type="transmembrane region" description="Helical" evidence="10">
    <location>
        <begin position="498"/>
        <end position="522"/>
    </location>
</feature>
<feature type="transmembrane region" description="Helical" evidence="10">
    <location>
        <begin position="430"/>
        <end position="451"/>
    </location>
</feature>
<dbReference type="Pfam" id="PF03023">
    <property type="entry name" value="MurJ"/>
    <property type="match status" value="1"/>
</dbReference>
<feature type="transmembrane region" description="Helical" evidence="10">
    <location>
        <begin position="405"/>
        <end position="424"/>
    </location>
</feature>
<feature type="transmembrane region" description="Helical" evidence="10">
    <location>
        <begin position="376"/>
        <end position="393"/>
    </location>
</feature>
<keyword evidence="3 10" id="KW-0812">Transmembrane</keyword>
<dbReference type="AlphaFoldDB" id="A0AAD2AJJ7"/>
<name>A0AAD2AJJ7_9RALS</name>
<organism evidence="12 14">
    <name type="scientific">Ralstonia mannitolilytica</name>
    <dbReference type="NCBI Taxonomy" id="105219"/>
    <lineage>
        <taxon>Bacteria</taxon>
        <taxon>Pseudomonadati</taxon>
        <taxon>Pseudomonadota</taxon>
        <taxon>Betaproteobacteria</taxon>
        <taxon>Burkholderiales</taxon>
        <taxon>Burkholderiaceae</taxon>
        <taxon>Ralstonia</taxon>
    </lineage>
</organism>
<dbReference type="PANTHER" id="PTHR47019">
    <property type="entry name" value="LIPID II FLIPPASE MURJ"/>
    <property type="match status" value="1"/>
</dbReference>
<dbReference type="GO" id="GO:0071555">
    <property type="term" value="P:cell wall organization"/>
    <property type="evidence" value="ECO:0007669"/>
    <property type="project" value="UniProtKB-UniRule"/>
</dbReference>
<dbReference type="Proteomes" id="UP001190452">
    <property type="component" value="Unassembled WGS sequence"/>
</dbReference>
<feature type="transmembrane region" description="Helical" evidence="10">
    <location>
        <begin position="335"/>
        <end position="356"/>
    </location>
</feature>
<comment type="similarity">
    <text evidence="9 10 11">Belongs to the MurJ/MviN family.</text>
</comment>
<keyword evidence="10 11" id="KW-0813">Transport</keyword>
<keyword evidence="10" id="KW-0997">Cell inner membrane</keyword>
<keyword evidence="2 10" id="KW-1003">Cell membrane</keyword>
<dbReference type="InterPro" id="IPR051050">
    <property type="entry name" value="Lipid_II_flippase_MurJ/MviN"/>
</dbReference>
<comment type="pathway">
    <text evidence="10">Cell wall biogenesis; peptidoglycan biosynthesis.</text>
</comment>
<dbReference type="GO" id="GO:0015648">
    <property type="term" value="F:lipid-linked peptidoglycan transporter activity"/>
    <property type="evidence" value="ECO:0007669"/>
    <property type="project" value="UniProtKB-UniRule"/>
</dbReference>
<dbReference type="PRINTS" id="PR01806">
    <property type="entry name" value="VIRFACTRMVIN"/>
</dbReference>
<dbReference type="EMBL" id="CATVXE010000004">
    <property type="protein sequence ID" value="CAJ0681376.1"/>
    <property type="molecule type" value="Genomic_DNA"/>
</dbReference>
<gene>
    <name evidence="10 12" type="primary">murJ</name>
    <name evidence="13" type="ORF">R77569_00260</name>
    <name evidence="12" type="ORF">R77591_01310</name>
</gene>
<reference evidence="12 15" key="1">
    <citation type="submission" date="2023-07" db="EMBL/GenBank/DDBJ databases">
        <authorList>
            <person name="Peeters C."/>
        </authorList>
    </citation>
    <scope>NUCLEOTIDE SEQUENCE</scope>
    <source>
        <strain evidence="13 15">R-77569</strain>
        <strain evidence="12">R-77591</strain>
    </source>
</reference>
<dbReference type="NCBIfam" id="TIGR01695">
    <property type="entry name" value="murJ_mviN"/>
    <property type="match status" value="1"/>
</dbReference>
<evidence type="ECO:0000256" key="8">
    <source>
        <dbReference type="ARBA" id="ARBA00060041"/>
    </source>
</evidence>
<keyword evidence="15" id="KW-1185">Reference proteome</keyword>